<feature type="region of interest" description="Disordered" evidence="1">
    <location>
        <begin position="42"/>
        <end position="95"/>
    </location>
</feature>
<feature type="signal peptide" evidence="2">
    <location>
        <begin position="1"/>
        <end position="42"/>
    </location>
</feature>
<comment type="caution">
    <text evidence="3">The sequence shown here is derived from an EMBL/GenBank/DDBJ whole genome shotgun (WGS) entry which is preliminary data.</text>
</comment>
<sequence>MFTSSRTSTKTDSRPVKALLTLATAGTLSVVLAASVAAPAFAADPKPDKKLRKAVRDHVVSQLHDRDADSDDSDDDDADDDNTATITTDHHRHHRRHLHLAGAGDDCNRGTFFKIHSLEPRHFYIPRTHFVDGPGGSVTASVHREHEVLAFVEADFEKLRSISTDLTPDTIIRTLIRTSIPHLEKRHMIFTGHDYTHDITKGKYGNLWYRAFGYRIRWAVRARLDTCKVVRTAHGIADIPSAVEGWRYWETDKPMFHGKVLSEK</sequence>
<feature type="compositionally biased region" description="Basic and acidic residues" evidence="1">
    <location>
        <begin position="54"/>
        <end position="67"/>
    </location>
</feature>
<evidence type="ECO:0000313" key="4">
    <source>
        <dbReference type="Proteomes" id="UP001320766"/>
    </source>
</evidence>
<proteinExistence type="predicted"/>
<evidence type="ECO:0000256" key="2">
    <source>
        <dbReference type="SAM" id="SignalP"/>
    </source>
</evidence>
<organism evidence="3 4">
    <name type="scientific">Nonomuraea roseoviolacea subsp. carminata</name>
    <dbReference type="NCBI Taxonomy" id="160689"/>
    <lineage>
        <taxon>Bacteria</taxon>
        <taxon>Bacillati</taxon>
        <taxon>Actinomycetota</taxon>
        <taxon>Actinomycetes</taxon>
        <taxon>Streptosporangiales</taxon>
        <taxon>Streptosporangiaceae</taxon>
        <taxon>Nonomuraea</taxon>
    </lineage>
</organism>
<keyword evidence="4" id="KW-1185">Reference proteome</keyword>
<evidence type="ECO:0000256" key="1">
    <source>
        <dbReference type="SAM" id="MobiDB-lite"/>
    </source>
</evidence>
<protein>
    <submittedName>
        <fullName evidence="3">Uncharacterized protein</fullName>
    </submittedName>
</protein>
<keyword evidence="2" id="KW-0732">Signal</keyword>
<feature type="chain" id="PRO_5045680967" evidence="2">
    <location>
        <begin position="43"/>
        <end position="264"/>
    </location>
</feature>
<feature type="compositionally biased region" description="Acidic residues" evidence="1">
    <location>
        <begin position="68"/>
        <end position="82"/>
    </location>
</feature>
<dbReference type="Proteomes" id="UP001320766">
    <property type="component" value="Unassembled WGS sequence"/>
</dbReference>
<dbReference type="EMBL" id="JAMZEC010000001">
    <property type="protein sequence ID" value="MCP2349225.1"/>
    <property type="molecule type" value="Genomic_DNA"/>
</dbReference>
<gene>
    <name evidence="3" type="ORF">HD595_005347</name>
</gene>
<dbReference type="RefSeq" id="WP_253773601.1">
    <property type="nucleotide sequence ID" value="NZ_BAAAVE010000008.1"/>
</dbReference>
<reference evidence="3 4" key="1">
    <citation type="submission" date="2022-06" db="EMBL/GenBank/DDBJ databases">
        <title>Sequencing the genomes of 1000 actinobacteria strains.</title>
        <authorList>
            <person name="Klenk H.-P."/>
        </authorList>
    </citation>
    <scope>NUCLEOTIDE SEQUENCE [LARGE SCALE GENOMIC DNA]</scope>
    <source>
        <strain evidence="3 4">DSM 44170</strain>
    </source>
</reference>
<accession>A0ABT1K5Q2</accession>
<name>A0ABT1K5Q2_9ACTN</name>
<evidence type="ECO:0000313" key="3">
    <source>
        <dbReference type="EMBL" id="MCP2349225.1"/>
    </source>
</evidence>